<proteinExistence type="predicted"/>
<comment type="caution">
    <text evidence="1">The sequence shown here is derived from an EMBL/GenBank/DDBJ whole genome shotgun (WGS) entry which is preliminary data.</text>
</comment>
<evidence type="ECO:0000313" key="1">
    <source>
        <dbReference type="EMBL" id="KDR39856.1"/>
    </source>
</evidence>
<keyword evidence="2" id="KW-1185">Reference proteome</keyword>
<gene>
    <name evidence="1" type="ORF">BG61_29580</name>
</gene>
<reference evidence="1 2" key="1">
    <citation type="submission" date="2014-03" db="EMBL/GenBank/DDBJ databases">
        <title>Draft Genome Sequences of Four Burkholderia Strains.</title>
        <authorList>
            <person name="Liu X.Y."/>
            <person name="Li C.X."/>
            <person name="Xu J.H."/>
        </authorList>
    </citation>
    <scope>NUCLEOTIDE SEQUENCE [LARGE SCALE GENOMIC DNA]</scope>
    <source>
        <strain evidence="1 2">DSM 50014</strain>
    </source>
</reference>
<accession>A0A069PRD4</accession>
<sequence>MRIASKLHDGRINATNYLIEISIGDYIDLARAVLDNNEFQRKRVSSSKTIYSLLKTDAVQGCVIPPIVLALSSSDPAELTDQNLKLALEEHVDRLMILDGLQRTHSFIDIEDEFKRRGDDAGLKAYRDLPIRCEIYLGINRLGILYRMLTLNTGQTPMSLRQQIEMLYLDYSKEEIAGVVLAREVDATKAKGLNAYNFKEVIEGFNCYLERNELPLERADLLENIKSLEKLSQENSGKDLFKEYVSSFHQFVIRIYAMMNDESLDEDKFGEGTVWGKTATQIFKKQQTLAGFGAAIGKLRDNAVIEGFQDVVSVLPTIELNGEVQAFLVEFNKAMRWIADNAKKIGNAQRMYFQYYFRELFNPSSDGYLKLYEAIPLALQKYKSQVF</sequence>
<dbReference type="AlphaFoldDB" id="A0A069PRD4"/>
<organism evidence="1 2">
    <name type="scientific">Caballeronia glathei</name>
    <dbReference type="NCBI Taxonomy" id="60547"/>
    <lineage>
        <taxon>Bacteria</taxon>
        <taxon>Pseudomonadati</taxon>
        <taxon>Pseudomonadota</taxon>
        <taxon>Betaproteobacteria</taxon>
        <taxon>Burkholderiales</taxon>
        <taxon>Burkholderiaceae</taxon>
        <taxon>Caballeronia</taxon>
    </lineage>
</organism>
<evidence type="ECO:0008006" key="3">
    <source>
        <dbReference type="Google" id="ProtNLM"/>
    </source>
</evidence>
<name>A0A069PRD4_9BURK</name>
<protein>
    <recommendedName>
        <fullName evidence="3">DUF262 domain-containing protein</fullName>
    </recommendedName>
</protein>
<dbReference type="STRING" id="60547.GCA_000751215_04891"/>
<dbReference type="Proteomes" id="UP000027466">
    <property type="component" value="Unassembled WGS sequence"/>
</dbReference>
<evidence type="ECO:0000313" key="2">
    <source>
        <dbReference type="Proteomes" id="UP000027466"/>
    </source>
</evidence>
<dbReference type="EMBL" id="JFHC01000050">
    <property type="protein sequence ID" value="KDR39856.1"/>
    <property type="molecule type" value="Genomic_DNA"/>
</dbReference>